<dbReference type="InterPro" id="IPR014001">
    <property type="entry name" value="Helicase_ATP-bd"/>
</dbReference>
<feature type="domain" description="Helicase C-terminal" evidence="12">
    <location>
        <begin position="374"/>
        <end position="486"/>
    </location>
</feature>
<dbReference type="PROSITE" id="PS51194">
    <property type="entry name" value="HELICASE_CTER"/>
    <property type="match status" value="1"/>
</dbReference>
<evidence type="ECO:0000313" key="14">
    <source>
        <dbReference type="Proteomes" id="UP001209878"/>
    </source>
</evidence>
<keyword evidence="8" id="KW-0156">Chromatin regulator</keyword>
<evidence type="ECO:0000256" key="9">
    <source>
        <dbReference type="ARBA" id="ARBA00023125"/>
    </source>
</evidence>
<dbReference type="Pfam" id="PF00271">
    <property type="entry name" value="Helicase_C"/>
    <property type="match status" value="1"/>
</dbReference>
<organism evidence="13 14">
    <name type="scientific">Ridgeia piscesae</name>
    <name type="common">Tubeworm</name>
    <dbReference type="NCBI Taxonomy" id="27915"/>
    <lineage>
        <taxon>Eukaryota</taxon>
        <taxon>Metazoa</taxon>
        <taxon>Spiralia</taxon>
        <taxon>Lophotrochozoa</taxon>
        <taxon>Annelida</taxon>
        <taxon>Polychaeta</taxon>
        <taxon>Sedentaria</taxon>
        <taxon>Canalipalpata</taxon>
        <taxon>Sabellida</taxon>
        <taxon>Siboglinidae</taxon>
        <taxon>Ridgeia</taxon>
    </lineage>
</organism>
<accession>A0AAD9L097</accession>
<comment type="subcellular location">
    <subcellularLocation>
        <location evidence="1">Nucleus</location>
    </subcellularLocation>
</comment>
<evidence type="ECO:0000259" key="12">
    <source>
        <dbReference type="PROSITE" id="PS51194"/>
    </source>
</evidence>
<dbReference type="InterPro" id="IPR038718">
    <property type="entry name" value="SNF2-like_sf"/>
</dbReference>
<evidence type="ECO:0000259" key="11">
    <source>
        <dbReference type="PROSITE" id="PS51192"/>
    </source>
</evidence>
<keyword evidence="7" id="KW-0067">ATP-binding</keyword>
<dbReference type="EMBL" id="JAODUO010000419">
    <property type="protein sequence ID" value="KAK2180963.1"/>
    <property type="molecule type" value="Genomic_DNA"/>
</dbReference>
<dbReference type="InterPro" id="IPR027417">
    <property type="entry name" value="P-loop_NTPase"/>
</dbReference>
<evidence type="ECO:0000256" key="2">
    <source>
        <dbReference type="ARBA" id="ARBA00007025"/>
    </source>
</evidence>
<evidence type="ECO:0000256" key="10">
    <source>
        <dbReference type="ARBA" id="ARBA00023242"/>
    </source>
</evidence>
<name>A0AAD9L097_RIDPI</name>
<proteinExistence type="inferred from homology"/>
<sequence>MTLTQYQMVGLNWLALMHTQELNGILGDEMGLGKTIQTIAFLAHMLEDGNTGPHLIVTPSSTLDNWLRELKIWCPALNIVLYYGSQEDRKEIRSQLLHTSSLDDCNVIITSYHIAAGSTEDRILFKKLKFDYAIFDEGHMLKNMSSLRYQSLMKIRAERRLLLTGTPLQNNLLELMSLLSFVMPHMFGGKTEQLKRIFMSISNRTGADSRSAYEQTIIERAKSILKPFFLRRLKSEVLQELPVKEEVVERVAMAYEQQELYDELKQTFVKTITEDGKQLNVLKGGQGSMMMMMLRKAANHHLLHRHQYDLDRLKQMARIMVKEPSLKDPNEDYILEDMEVMSDFELHKLCLRYKRLSKFKLDEELITDSGKFRFLDDLLPKMKEKGDRVLLFSQFTMMLDVIEVYMKARNYEFVRLDGSTAVAERQELIDRYNTNDKIFVFLLSTRAGGLGINLTAANVVILHDIDYNPYNDKQATDRCHRVGQKR</sequence>
<comment type="caution">
    <text evidence="13">The sequence shown here is derived from an EMBL/GenBank/DDBJ whole genome shotgun (WGS) entry which is preliminary data.</text>
</comment>
<dbReference type="SUPFAM" id="SSF52540">
    <property type="entry name" value="P-loop containing nucleoside triphosphate hydrolases"/>
    <property type="match status" value="2"/>
</dbReference>
<keyword evidence="14" id="KW-1185">Reference proteome</keyword>
<dbReference type="PROSITE" id="PS51192">
    <property type="entry name" value="HELICASE_ATP_BIND_1"/>
    <property type="match status" value="1"/>
</dbReference>
<dbReference type="SMART" id="SM00490">
    <property type="entry name" value="HELICc"/>
    <property type="match status" value="1"/>
</dbReference>
<reference evidence="13" key="1">
    <citation type="journal article" date="2023" name="Mol. Biol. Evol.">
        <title>Third-Generation Sequencing Reveals the Adaptive Role of the Epigenome in Three Deep-Sea Polychaetes.</title>
        <authorList>
            <person name="Perez M."/>
            <person name="Aroh O."/>
            <person name="Sun Y."/>
            <person name="Lan Y."/>
            <person name="Juniper S.K."/>
            <person name="Young C.R."/>
            <person name="Angers B."/>
            <person name="Qian P.Y."/>
        </authorList>
    </citation>
    <scope>NUCLEOTIDE SEQUENCE</scope>
    <source>
        <strain evidence="13">R07B-5</strain>
    </source>
</reference>
<comment type="similarity">
    <text evidence="2">Belongs to the SNF2/RAD54 helicase family.</text>
</comment>
<dbReference type="InterPro" id="IPR049730">
    <property type="entry name" value="SNF2/RAD54-like_C"/>
</dbReference>
<evidence type="ECO:0000256" key="3">
    <source>
        <dbReference type="ARBA" id="ARBA00012551"/>
    </source>
</evidence>
<dbReference type="Gene3D" id="3.40.50.10810">
    <property type="entry name" value="Tandem AAA-ATPase domain"/>
    <property type="match status" value="1"/>
</dbReference>
<dbReference type="InterPro" id="IPR001650">
    <property type="entry name" value="Helicase_C-like"/>
</dbReference>
<dbReference type="GO" id="GO:0016787">
    <property type="term" value="F:hydrolase activity"/>
    <property type="evidence" value="ECO:0007669"/>
    <property type="project" value="UniProtKB-KW"/>
</dbReference>
<gene>
    <name evidence="13" type="ORF">NP493_419g07016</name>
</gene>
<dbReference type="EC" id="3.6.4.12" evidence="3"/>
<keyword evidence="5" id="KW-0378">Hydrolase</keyword>
<dbReference type="FunFam" id="3.40.50.10810:FF:000014">
    <property type="entry name" value="SWI/SNF-related matrix-associated actin-dependent regulator of chromatin subfamily A containing DEAD/H box 1"/>
    <property type="match status" value="1"/>
</dbReference>
<evidence type="ECO:0000256" key="4">
    <source>
        <dbReference type="ARBA" id="ARBA00022741"/>
    </source>
</evidence>
<dbReference type="AlphaFoldDB" id="A0AAD9L097"/>
<evidence type="ECO:0000256" key="6">
    <source>
        <dbReference type="ARBA" id="ARBA00022806"/>
    </source>
</evidence>
<dbReference type="CDD" id="cd18793">
    <property type="entry name" value="SF2_C_SNF"/>
    <property type="match status" value="1"/>
</dbReference>
<dbReference type="Gene3D" id="3.40.50.300">
    <property type="entry name" value="P-loop containing nucleotide triphosphate hydrolases"/>
    <property type="match status" value="1"/>
</dbReference>
<keyword evidence="10" id="KW-0539">Nucleus</keyword>
<feature type="domain" description="Helicase ATP-binding" evidence="11">
    <location>
        <begin position="15"/>
        <end position="185"/>
    </location>
</feature>
<dbReference type="PANTHER" id="PTHR10799">
    <property type="entry name" value="SNF2/RAD54 HELICASE FAMILY"/>
    <property type="match status" value="1"/>
</dbReference>
<evidence type="ECO:0000313" key="13">
    <source>
        <dbReference type="EMBL" id="KAK2180963.1"/>
    </source>
</evidence>
<dbReference type="GO" id="GO:0003677">
    <property type="term" value="F:DNA binding"/>
    <property type="evidence" value="ECO:0007669"/>
    <property type="project" value="UniProtKB-KW"/>
</dbReference>
<keyword evidence="6" id="KW-0347">Helicase</keyword>
<evidence type="ECO:0000256" key="1">
    <source>
        <dbReference type="ARBA" id="ARBA00004123"/>
    </source>
</evidence>
<evidence type="ECO:0000256" key="7">
    <source>
        <dbReference type="ARBA" id="ARBA00022840"/>
    </source>
</evidence>
<dbReference type="GO" id="GO:0003678">
    <property type="term" value="F:DNA helicase activity"/>
    <property type="evidence" value="ECO:0007669"/>
    <property type="project" value="UniProtKB-EC"/>
</dbReference>
<dbReference type="SMART" id="SM00487">
    <property type="entry name" value="DEXDc"/>
    <property type="match status" value="1"/>
</dbReference>
<dbReference type="GO" id="GO:0005634">
    <property type="term" value="C:nucleus"/>
    <property type="evidence" value="ECO:0007669"/>
    <property type="project" value="UniProtKB-SubCell"/>
</dbReference>
<protein>
    <recommendedName>
        <fullName evidence="3">DNA helicase</fullName>
        <ecNumber evidence="3">3.6.4.12</ecNumber>
    </recommendedName>
</protein>
<dbReference type="GO" id="GO:0006325">
    <property type="term" value="P:chromatin organization"/>
    <property type="evidence" value="ECO:0007669"/>
    <property type="project" value="UniProtKB-KW"/>
</dbReference>
<dbReference type="GO" id="GO:0005694">
    <property type="term" value="C:chromosome"/>
    <property type="evidence" value="ECO:0007669"/>
    <property type="project" value="UniProtKB-ARBA"/>
</dbReference>
<keyword evidence="9" id="KW-0238">DNA-binding</keyword>
<keyword evidence="4" id="KW-0547">Nucleotide-binding</keyword>
<evidence type="ECO:0000256" key="5">
    <source>
        <dbReference type="ARBA" id="ARBA00022801"/>
    </source>
</evidence>
<evidence type="ECO:0000256" key="8">
    <source>
        <dbReference type="ARBA" id="ARBA00022853"/>
    </source>
</evidence>
<dbReference type="GO" id="GO:0005524">
    <property type="term" value="F:ATP binding"/>
    <property type="evidence" value="ECO:0007669"/>
    <property type="project" value="UniProtKB-KW"/>
</dbReference>
<dbReference type="InterPro" id="IPR000330">
    <property type="entry name" value="SNF2_N"/>
</dbReference>
<dbReference type="CDD" id="cd17998">
    <property type="entry name" value="DEXHc_SMARCAD1"/>
    <property type="match status" value="1"/>
</dbReference>
<dbReference type="Proteomes" id="UP001209878">
    <property type="component" value="Unassembled WGS sequence"/>
</dbReference>
<dbReference type="Pfam" id="PF00176">
    <property type="entry name" value="SNF2-rel_dom"/>
    <property type="match status" value="1"/>
</dbReference>